<organism evidence="2 3">
    <name type="scientific">Botryotinia fuckeliana (strain T4)</name>
    <name type="common">Noble rot fungus</name>
    <name type="synonym">Botrytis cinerea</name>
    <dbReference type="NCBI Taxonomy" id="999810"/>
    <lineage>
        <taxon>Eukaryota</taxon>
        <taxon>Fungi</taxon>
        <taxon>Dikarya</taxon>
        <taxon>Ascomycota</taxon>
        <taxon>Pezizomycotina</taxon>
        <taxon>Leotiomycetes</taxon>
        <taxon>Helotiales</taxon>
        <taxon>Sclerotiniaceae</taxon>
        <taxon>Botrytis</taxon>
    </lineage>
</organism>
<proteinExistence type="predicted"/>
<reference evidence="3" key="1">
    <citation type="journal article" date="2011" name="PLoS Genet.">
        <title>Genomic analysis of the necrotrophic fungal pathogens Sclerotinia sclerotiorum and Botrytis cinerea.</title>
        <authorList>
            <person name="Amselem J."/>
            <person name="Cuomo C.A."/>
            <person name="van Kan J.A."/>
            <person name="Viaud M."/>
            <person name="Benito E.P."/>
            <person name="Couloux A."/>
            <person name="Coutinho P.M."/>
            <person name="de Vries R.P."/>
            <person name="Dyer P.S."/>
            <person name="Fillinger S."/>
            <person name="Fournier E."/>
            <person name="Gout L."/>
            <person name="Hahn M."/>
            <person name="Kohn L."/>
            <person name="Lapalu N."/>
            <person name="Plummer K.M."/>
            <person name="Pradier J.M."/>
            <person name="Quevillon E."/>
            <person name="Sharon A."/>
            <person name="Simon A."/>
            <person name="ten Have A."/>
            <person name="Tudzynski B."/>
            <person name="Tudzynski P."/>
            <person name="Wincker P."/>
            <person name="Andrew M."/>
            <person name="Anthouard V."/>
            <person name="Beever R.E."/>
            <person name="Beffa R."/>
            <person name="Benoit I."/>
            <person name="Bouzid O."/>
            <person name="Brault B."/>
            <person name="Chen Z."/>
            <person name="Choquer M."/>
            <person name="Collemare J."/>
            <person name="Cotton P."/>
            <person name="Danchin E.G."/>
            <person name="Da Silva C."/>
            <person name="Gautier A."/>
            <person name="Giraud C."/>
            <person name="Giraud T."/>
            <person name="Gonzalez C."/>
            <person name="Grossetete S."/>
            <person name="Guldener U."/>
            <person name="Henrissat B."/>
            <person name="Howlett B.J."/>
            <person name="Kodira C."/>
            <person name="Kretschmer M."/>
            <person name="Lappartient A."/>
            <person name="Leroch M."/>
            <person name="Levis C."/>
            <person name="Mauceli E."/>
            <person name="Neuveglise C."/>
            <person name="Oeser B."/>
            <person name="Pearson M."/>
            <person name="Poulain J."/>
            <person name="Poussereau N."/>
            <person name="Quesneville H."/>
            <person name="Rascle C."/>
            <person name="Schumacher J."/>
            <person name="Segurens B."/>
            <person name="Sexton A."/>
            <person name="Silva E."/>
            <person name="Sirven C."/>
            <person name="Soanes D.M."/>
            <person name="Talbot N.J."/>
            <person name="Templeton M."/>
            <person name="Yandava C."/>
            <person name="Yarden O."/>
            <person name="Zeng Q."/>
            <person name="Rollins J.A."/>
            <person name="Lebrun M.H."/>
            <person name="Dickman M."/>
        </authorList>
    </citation>
    <scope>NUCLEOTIDE SEQUENCE [LARGE SCALE GENOMIC DNA]</scope>
    <source>
        <strain evidence="3">T4</strain>
    </source>
</reference>
<dbReference type="AlphaFoldDB" id="G2YR29"/>
<evidence type="ECO:0000256" key="1">
    <source>
        <dbReference type="SAM" id="MobiDB-lite"/>
    </source>
</evidence>
<dbReference type="HOGENOM" id="CLU_2372550_0_0_1"/>
<accession>G2YR29</accession>
<dbReference type="OrthoDB" id="5425130at2759"/>
<evidence type="ECO:0000313" key="2">
    <source>
        <dbReference type="EMBL" id="CCD54077.1"/>
    </source>
</evidence>
<dbReference type="InParanoid" id="G2YR29"/>
<name>G2YR29_BOTF4</name>
<dbReference type="EMBL" id="FQ790350">
    <property type="protein sequence ID" value="CCD54077.1"/>
    <property type="molecule type" value="Genomic_DNA"/>
</dbReference>
<evidence type="ECO:0000313" key="3">
    <source>
        <dbReference type="Proteomes" id="UP000008177"/>
    </source>
</evidence>
<feature type="region of interest" description="Disordered" evidence="1">
    <location>
        <begin position="75"/>
        <end position="95"/>
    </location>
</feature>
<dbReference type="STRING" id="999810.G2YR29"/>
<dbReference type="Proteomes" id="UP000008177">
    <property type="component" value="Unplaced contigs"/>
</dbReference>
<gene>
    <name evidence="2" type="ORF">BofuT4_uP127770.1</name>
</gene>
<protein>
    <submittedName>
        <fullName evidence="2">Uncharacterized protein</fullName>
    </submittedName>
</protein>
<sequence>MRRSRNNLCPLQCQTCSKGDFEQQWKCTWCCLRVCSDCMAVLATVQKDLGTFLKLIGKDTPNKFDGKTIMVGKDIGEGSQNANEENENHQVGIEA</sequence>